<dbReference type="EMBL" id="WMIA01000046">
    <property type="protein sequence ID" value="MTF40738.1"/>
    <property type="molecule type" value="Genomic_DNA"/>
</dbReference>
<accession>A0A844H0I6</accession>
<dbReference type="Pfam" id="PF13448">
    <property type="entry name" value="DUF4114"/>
    <property type="match status" value="1"/>
</dbReference>
<evidence type="ECO:0000313" key="3">
    <source>
        <dbReference type="Proteomes" id="UP000437131"/>
    </source>
</evidence>
<sequence>MTIEYTPLADQLIAYLANDRSNTSGKSSSLNTSILLNADLFGKEGTIITANYGFEGYMGIPGMTGTDQASQDIAFANNVSWQDLGGNTTMNQRAYTSAISTDTVQATYDVDIEKLDNIPVVFSFPLLPTTVNPTDFRITRNDGVVVTPVIASFLPNAEYNERQTVVITGEFGNRGIPGTEGAIYPVSVSTVLDSTPLEMIGEDGLMSAVGITVDSQNPYVVGNGPKMVTAKLNRFSDLGEGAPLWLVTNQNNSGSDLYGEQALFRLRIYTSAGFSPDGIASILPTDYQKFFLVKAEDSSGNIIELVETGVDYEISGFGSIRVEGLADLSLAQPTYDNTYIEDHDNYYDIILSGDEEAINQIKTVELPSSGDYSVVYNPGGPGNNPSSNPEGPFTVPSTPHQVNVDNDINRVSNVSYVEVDGAVMRNPYTGQPIGENMGVAVKDLASGYEIYQYLDPDGKVFYASFSASTDLVTDLTDELTSPTPINFIDARELTQGESFTVSGSYSREAAFNSEMGFYRILNESGAVLDPLTGTEINPTEAGYAEVALSESNRLSTSGSTLAAENFTTKSFAFSIFGGELYAPFLKVDFGDFGNGSEEIYFPFAGANSDKLDHVTNFGANVIGFEDLNGGGDRDFDDIILRFSIT</sequence>
<organism evidence="2 3">
    <name type="scientific">Cyanobacterium aponinum 0216</name>
    <dbReference type="NCBI Taxonomy" id="2676140"/>
    <lineage>
        <taxon>Bacteria</taxon>
        <taxon>Bacillati</taxon>
        <taxon>Cyanobacteriota</taxon>
        <taxon>Cyanophyceae</taxon>
        <taxon>Oscillatoriophycideae</taxon>
        <taxon>Chroococcales</taxon>
        <taxon>Geminocystaceae</taxon>
        <taxon>Cyanobacterium</taxon>
    </lineage>
</organism>
<dbReference type="RefSeq" id="WP_155084779.1">
    <property type="nucleotide sequence ID" value="NZ_WMIA01000046.1"/>
</dbReference>
<reference evidence="2 3" key="1">
    <citation type="submission" date="2019-11" db="EMBL/GenBank/DDBJ databases">
        <title>Isolation of a new High Light Tolerant Cyanobacteria.</title>
        <authorList>
            <person name="Dobson Z."/>
            <person name="Vaughn N."/>
            <person name="Vaughn M."/>
            <person name="Fromme P."/>
            <person name="Mazor Y."/>
        </authorList>
    </citation>
    <scope>NUCLEOTIDE SEQUENCE [LARGE SCALE GENOMIC DNA]</scope>
    <source>
        <strain evidence="2 3">0216</strain>
    </source>
</reference>
<proteinExistence type="predicted"/>
<protein>
    <submittedName>
        <fullName evidence="2">DUF4114 domain-containing protein</fullName>
    </submittedName>
</protein>
<name>A0A844H0I6_9CHRO</name>
<comment type="caution">
    <text evidence="2">The sequence shown here is derived from an EMBL/GenBank/DDBJ whole genome shotgun (WGS) entry which is preliminary data.</text>
</comment>
<dbReference type="InterPro" id="IPR025193">
    <property type="entry name" value="DUF4114"/>
</dbReference>
<dbReference type="Proteomes" id="UP000437131">
    <property type="component" value="Unassembled WGS sequence"/>
</dbReference>
<dbReference type="AlphaFoldDB" id="A0A844H0I6"/>
<evidence type="ECO:0000313" key="2">
    <source>
        <dbReference type="EMBL" id="MTF40738.1"/>
    </source>
</evidence>
<gene>
    <name evidence="2" type="ORF">GGC33_17675</name>
</gene>
<feature type="domain" description="DUF4114" evidence="1">
    <location>
        <begin position="596"/>
        <end position="643"/>
    </location>
</feature>
<evidence type="ECO:0000259" key="1">
    <source>
        <dbReference type="Pfam" id="PF13448"/>
    </source>
</evidence>